<dbReference type="AlphaFoldDB" id="A0A9N9VE98"/>
<sequence>MSSTDLPPLLRLPLHTVAHILSEFNTIQELGPIILSHSIFRDAFQDNLHSVASAIIMRQVPNGALPFLLALVGSHRPSLFKPVAAKQLLSLVASPCPVALPSLGLSKAEYAYMSSCCSSARTIYRKMASELLPLQCQHASFRFKEHHHATPQEKFRISRAVFRYQLMCNLFCHRLCLIRRREYRPLFDDEELKRSFFSAFPPWVNEELMCVFVFLRRKVAQAYDDIMAHDVSLSHYEIEGTPDVDFISAIHWMLCMGLPFLSKIVSGGTLRSTGVPYFSTGRSATRAYNPHTILLCSKLVPEQLTINPPLRDPRLPLKSWDKSQLLQLDPRGATRTTPYYAWLAAHLSLPISRAVCCDADYNLWLVGYVLWTMRVGANVSWEKKYAELRRGEPVFQRPGKEWGKDDLLRSRKQRKDIHNAGGEGYWPREGGDWSEVHGLSASQKEALEAKWLCEGVTESTGDSSTTK</sequence>
<gene>
    <name evidence="1" type="ORF">CRHIZ90672A_00010967</name>
</gene>
<name>A0A9N9VE98_9HYPO</name>
<evidence type="ECO:0000313" key="1">
    <source>
        <dbReference type="EMBL" id="CAH0023523.1"/>
    </source>
</evidence>
<proteinExistence type="predicted"/>
<keyword evidence="2" id="KW-1185">Reference proteome</keyword>
<reference evidence="1" key="1">
    <citation type="submission" date="2021-10" db="EMBL/GenBank/DDBJ databases">
        <authorList>
            <person name="Piombo E."/>
        </authorList>
    </citation>
    <scope>NUCLEOTIDE SEQUENCE</scope>
</reference>
<accession>A0A9N9VE98</accession>
<organism evidence="1 2">
    <name type="scientific">Clonostachys rhizophaga</name>
    <dbReference type="NCBI Taxonomy" id="160324"/>
    <lineage>
        <taxon>Eukaryota</taxon>
        <taxon>Fungi</taxon>
        <taxon>Dikarya</taxon>
        <taxon>Ascomycota</taxon>
        <taxon>Pezizomycotina</taxon>
        <taxon>Sordariomycetes</taxon>
        <taxon>Hypocreomycetidae</taxon>
        <taxon>Hypocreales</taxon>
        <taxon>Bionectriaceae</taxon>
        <taxon>Clonostachys</taxon>
    </lineage>
</organism>
<dbReference type="EMBL" id="CABFNQ020000692">
    <property type="protein sequence ID" value="CAH0023523.1"/>
    <property type="molecule type" value="Genomic_DNA"/>
</dbReference>
<dbReference type="OrthoDB" id="5427059at2759"/>
<dbReference type="Proteomes" id="UP000696573">
    <property type="component" value="Unassembled WGS sequence"/>
</dbReference>
<evidence type="ECO:0000313" key="2">
    <source>
        <dbReference type="Proteomes" id="UP000696573"/>
    </source>
</evidence>
<protein>
    <submittedName>
        <fullName evidence="1">Uncharacterized protein</fullName>
    </submittedName>
</protein>
<comment type="caution">
    <text evidence="1">The sequence shown here is derived from an EMBL/GenBank/DDBJ whole genome shotgun (WGS) entry which is preliminary data.</text>
</comment>